<evidence type="ECO:0000313" key="4">
    <source>
        <dbReference type="EMBL" id="NTY62190.1"/>
    </source>
</evidence>
<evidence type="ECO:0000313" key="5">
    <source>
        <dbReference type="Proteomes" id="UP000708347"/>
    </source>
</evidence>
<evidence type="ECO:0008006" key="6">
    <source>
        <dbReference type="Google" id="ProtNLM"/>
    </source>
</evidence>
<proteinExistence type="predicted"/>
<evidence type="ECO:0000256" key="1">
    <source>
        <dbReference type="SAM" id="MobiDB-lite"/>
    </source>
</evidence>
<gene>
    <name evidence="4" type="ORF">FEG63_21855</name>
</gene>
<dbReference type="Pfam" id="PF04851">
    <property type="entry name" value="ResIII"/>
    <property type="match status" value="1"/>
</dbReference>
<feature type="region of interest" description="Disordered" evidence="1">
    <location>
        <begin position="1"/>
        <end position="48"/>
    </location>
</feature>
<evidence type="ECO:0000259" key="3">
    <source>
        <dbReference type="PROSITE" id="PS51194"/>
    </source>
</evidence>
<dbReference type="SUPFAM" id="SSF52540">
    <property type="entry name" value="P-loop containing nucleoside triphosphate hydrolases"/>
    <property type="match status" value="1"/>
</dbReference>
<dbReference type="InterPro" id="IPR005114">
    <property type="entry name" value="Helicase_assoc"/>
</dbReference>
<keyword evidence="5" id="KW-1185">Reference proteome</keyword>
<dbReference type="InterPro" id="IPR001650">
    <property type="entry name" value="Helicase_C-like"/>
</dbReference>
<feature type="domain" description="Helicase ATP-binding" evidence="2">
    <location>
        <begin position="84"/>
        <end position="265"/>
    </location>
</feature>
<reference evidence="4 5" key="1">
    <citation type="submission" date="2019-05" db="EMBL/GenBank/DDBJ databases">
        <title>Mycolicibacterium sphagni ENV482 genome assembly.</title>
        <authorList>
            <person name="Chen W."/>
            <person name="Faulkner N.W."/>
            <person name="Hyman M.R."/>
        </authorList>
    </citation>
    <scope>NUCLEOTIDE SEQUENCE [LARGE SCALE GENOMIC DNA]</scope>
    <source>
        <strain evidence="4 5">ENV482</strain>
    </source>
</reference>
<evidence type="ECO:0000259" key="2">
    <source>
        <dbReference type="PROSITE" id="PS51192"/>
    </source>
</evidence>
<protein>
    <recommendedName>
        <fullName evidence="6">Helicase</fullName>
    </recommendedName>
</protein>
<sequence length="1113" mass="119728">MFGRARNVRPRHRHTRPASSGGGHPKGCLRQSGCRRGGGAEQAAGRGYRRGGGMTVLADVDQAPPLCGPAPRPHQMRALDAVAEVYAGGAQRAQLRMACGTGKTLLGPWLAQRLNARVVVVFTPSIALVAQTLDEWRFALGALPTLAVCSDPTTAVGRAEIGVDGIDPFGGRHDVDGTVTTRPDVVARFLDWAAANDTVSVVVSTYHSAPVLAEALRLTDRCQAFDLLVADEAHHLAGRTNPRFLPVLAEHGVRARRRLFTTATPVVMGNLSVVDPLDDWTGAVDHIRSMDDPRLFGPVAHTLSVGEAIADGMLADYRVVVTTPATISEGSGTEPPETAALAALADVVGRYGLRRILTFHNRVAAAHAFAERVNELGAIGTIPVRSYAVDGSMPDARRRQILGQLADETSGAVTVVTSSQCLREGIDVPAVDAVLFADPRTSQVGIIQAIGRALRTHPGKTVGTIVVPLVLRPDGDDQEQLATSAYNHIWRVLRGLRAHDARIGFDIDRARLSQGRNGIADPASLGWLDVVGDDPGAVVARLLERTSAAWEHYYGQLLATVAQLGSAARITIDATRMGAWITAQRILYRDEALDAQRVQRLEAVVGWRWDAAHAADERALDALRAVVDEHGTVCDRPSGESIFRGRTDGLGRPLAFWVATQLFKDRDGQLTAELRDALSKMPGWSWTPLDPGDDAGVEAYRSFVAWEGHTDIPADHVEDDVAVGSWIRQVRRRKILGALPPLLEAMVVSVAPTGRLGDRRFAWEPSQTYWSLGMDAARQYLARAGTLADLPVGHKEVLDGHEVDLYGWITRTRSSYHRGKLAAAYAAEAERLTGWVWRVARGGRRGIAIGEPLATVDEHGHRGFQQGCHCLTCVTASRAYSRAAAASAREAYRADWVAAEDVRDHVRALLAIDAGRDRSDSQFTLGAIAAAAGVPLGLIRTLTSPDHDPRCHPLHRRVLLALTAADIEAVRSTPRSRGRRGIAGHRDAVDPEPTWRILAALTDAGWTTAMLAAALGYTSAANTPRSGRPVTAAQAKMVRLLHDSLGGDLTAPAVPAKRTIRRDGRPVNHVDPQAEQWARSLLRQGYQVAHVAQRTGLSAGVVSALHTQIGGKS</sequence>
<dbReference type="PROSITE" id="PS51192">
    <property type="entry name" value="HELICASE_ATP_BIND_1"/>
    <property type="match status" value="1"/>
</dbReference>
<dbReference type="InterPro" id="IPR006935">
    <property type="entry name" value="Helicase/UvrB_N"/>
</dbReference>
<dbReference type="InterPro" id="IPR014001">
    <property type="entry name" value="Helicase_ATP-bd"/>
</dbReference>
<dbReference type="PANTHER" id="PTHR47396:SF1">
    <property type="entry name" value="ATP-DEPENDENT HELICASE IRC3-RELATED"/>
    <property type="match status" value="1"/>
</dbReference>
<dbReference type="Pfam" id="PF03457">
    <property type="entry name" value="HA"/>
    <property type="match status" value="1"/>
</dbReference>
<dbReference type="InterPro" id="IPR050742">
    <property type="entry name" value="Helicase_Restrict-Modif_Enz"/>
</dbReference>
<dbReference type="Gene3D" id="3.40.50.300">
    <property type="entry name" value="P-loop containing nucleotide triphosphate hydrolases"/>
    <property type="match status" value="2"/>
</dbReference>
<comment type="caution">
    <text evidence="4">The sequence shown here is derived from an EMBL/GenBank/DDBJ whole genome shotgun (WGS) entry which is preliminary data.</text>
</comment>
<dbReference type="Proteomes" id="UP000708347">
    <property type="component" value="Unassembled WGS sequence"/>
</dbReference>
<dbReference type="EMBL" id="VBSB01000014">
    <property type="protein sequence ID" value="NTY62190.1"/>
    <property type="molecule type" value="Genomic_DNA"/>
</dbReference>
<accession>A0ABX2K7K2</accession>
<dbReference type="SMART" id="SM00490">
    <property type="entry name" value="HELICc"/>
    <property type="match status" value="1"/>
</dbReference>
<dbReference type="PROSITE" id="PS51194">
    <property type="entry name" value="HELICASE_CTER"/>
    <property type="match status" value="1"/>
</dbReference>
<dbReference type="InterPro" id="IPR027417">
    <property type="entry name" value="P-loop_NTPase"/>
</dbReference>
<feature type="compositionally biased region" description="Basic residues" evidence="1">
    <location>
        <begin position="1"/>
        <end position="16"/>
    </location>
</feature>
<organism evidence="4 5">
    <name type="scientific">Mycolicibacterium sphagni</name>
    <dbReference type="NCBI Taxonomy" id="1786"/>
    <lineage>
        <taxon>Bacteria</taxon>
        <taxon>Bacillati</taxon>
        <taxon>Actinomycetota</taxon>
        <taxon>Actinomycetes</taxon>
        <taxon>Mycobacteriales</taxon>
        <taxon>Mycobacteriaceae</taxon>
        <taxon>Mycolicibacterium</taxon>
    </lineage>
</organism>
<dbReference type="SMART" id="SM00487">
    <property type="entry name" value="DEXDc"/>
    <property type="match status" value="1"/>
</dbReference>
<name>A0ABX2K7K2_9MYCO</name>
<feature type="domain" description="Helicase C-terminal" evidence="3">
    <location>
        <begin position="343"/>
        <end position="504"/>
    </location>
</feature>
<dbReference type="PANTHER" id="PTHR47396">
    <property type="entry name" value="TYPE I RESTRICTION ENZYME ECOKI R PROTEIN"/>
    <property type="match status" value="1"/>
</dbReference>
<dbReference type="Pfam" id="PF00271">
    <property type="entry name" value="Helicase_C"/>
    <property type="match status" value="1"/>
</dbReference>